<keyword evidence="3" id="KW-0520">NAD</keyword>
<evidence type="ECO:0000313" key="7">
    <source>
        <dbReference type="EMBL" id="SFM14026.1"/>
    </source>
</evidence>
<dbReference type="Proteomes" id="UP000198565">
    <property type="component" value="Unassembled WGS sequence"/>
</dbReference>
<accession>A0A1I4NF64</accession>
<dbReference type="EMBL" id="FOTR01000008">
    <property type="protein sequence ID" value="SFM14026.1"/>
    <property type="molecule type" value="Genomic_DNA"/>
</dbReference>
<organism evidence="7 8">
    <name type="scientific">Gracilibacillus orientalis</name>
    <dbReference type="NCBI Taxonomy" id="334253"/>
    <lineage>
        <taxon>Bacteria</taxon>
        <taxon>Bacillati</taxon>
        <taxon>Bacillota</taxon>
        <taxon>Bacilli</taxon>
        <taxon>Bacillales</taxon>
        <taxon>Bacillaceae</taxon>
        <taxon>Gracilibacillus</taxon>
    </lineage>
</organism>
<feature type="domain" description="D-isomer specific 2-hydroxyacid dehydrogenase catalytic" evidence="5">
    <location>
        <begin position="41"/>
        <end position="315"/>
    </location>
</feature>
<keyword evidence="2 4" id="KW-0560">Oxidoreductase</keyword>
<evidence type="ECO:0000259" key="6">
    <source>
        <dbReference type="Pfam" id="PF02826"/>
    </source>
</evidence>
<evidence type="ECO:0000256" key="3">
    <source>
        <dbReference type="ARBA" id="ARBA00023027"/>
    </source>
</evidence>
<evidence type="ECO:0000259" key="5">
    <source>
        <dbReference type="Pfam" id="PF00389"/>
    </source>
</evidence>
<dbReference type="AlphaFoldDB" id="A0A1I4NF64"/>
<dbReference type="InterPro" id="IPR006139">
    <property type="entry name" value="D-isomer_2_OHA_DH_cat_dom"/>
</dbReference>
<dbReference type="InterPro" id="IPR029753">
    <property type="entry name" value="D-isomer_DH_CS"/>
</dbReference>
<dbReference type="Pfam" id="PF02826">
    <property type="entry name" value="2-Hacid_dh_C"/>
    <property type="match status" value="1"/>
</dbReference>
<keyword evidence="8" id="KW-1185">Reference proteome</keyword>
<dbReference type="GO" id="GO:0016616">
    <property type="term" value="F:oxidoreductase activity, acting on the CH-OH group of donors, NAD or NADP as acceptor"/>
    <property type="evidence" value="ECO:0007669"/>
    <property type="project" value="InterPro"/>
</dbReference>
<dbReference type="GO" id="GO:0051287">
    <property type="term" value="F:NAD binding"/>
    <property type="evidence" value="ECO:0007669"/>
    <property type="project" value="InterPro"/>
</dbReference>
<dbReference type="STRING" id="334253.SAMN04487943_108163"/>
<dbReference type="SUPFAM" id="SSF52283">
    <property type="entry name" value="Formate/glycerate dehydrogenase catalytic domain-like"/>
    <property type="match status" value="1"/>
</dbReference>
<feature type="domain" description="D-isomer specific 2-hydroxyacid dehydrogenase NAD-binding" evidence="6">
    <location>
        <begin position="110"/>
        <end position="284"/>
    </location>
</feature>
<dbReference type="PANTHER" id="PTHR42789">
    <property type="entry name" value="D-ISOMER SPECIFIC 2-HYDROXYACID DEHYDROGENASE FAMILY PROTEIN (AFU_ORTHOLOGUE AFUA_6G10090)"/>
    <property type="match status" value="1"/>
</dbReference>
<gene>
    <name evidence="7" type="ORF">SAMN04487943_108163</name>
</gene>
<evidence type="ECO:0000256" key="1">
    <source>
        <dbReference type="ARBA" id="ARBA00005854"/>
    </source>
</evidence>
<dbReference type="InterPro" id="IPR036291">
    <property type="entry name" value="NAD(P)-bd_dom_sf"/>
</dbReference>
<dbReference type="PROSITE" id="PS00670">
    <property type="entry name" value="D_2_HYDROXYACID_DH_2"/>
    <property type="match status" value="1"/>
</dbReference>
<name>A0A1I4NF64_9BACI</name>
<comment type="similarity">
    <text evidence="1 4">Belongs to the D-isomer specific 2-hydroxyacid dehydrogenase family.</text>
</comment>
<protein>
    <submittedName>
        <fullName evidence="7">Phosphoglycerate dehydrogenase</fullName>
    </submittedName>
</protein>
<dbReference type="InterPro" id="IPR050857">
    <property type="entry name" value="D-2-hydroxyacid_DH"/>
</dbReference>
<dbReference type="Gene3D" id="3.40.50.720">
    <property type="entry name" value="NAD(P)-binding Rossmann-like Domain"/>
    <property type="match status" value="2"/>
</dbReference>
<reference evidence="8" key="1">
    <citation type="submission" date="2016-10" db="EMBL/GenBank/DDBJ databases">
        <authorList>
            <person name="Varghese N."/>
            <person name="Submissions S."/>
        </authorList>
    </citation>
    <scope>NUCLEOTIDE SEQUENCE [LARGE SCALE GENOMIC DNA]</scope>
    <source>
        <strain evidence="8">CGMCC 1.4250</strain>
    </source>
</reference>
<evidence type="ECO:0000256" key="2">
    <source>
        <dbReference type="ARBA" id="ARBA00023002"/>
    </source>
</evidence>
<sequence length="324" mass="36467">MNQAPFELVYPEKLRKEIAELSDIYRPPMTNQQIQQDLSVLDEVEVIFSGWGGPKLDQSLLDEAPNLKAFFYAAGSVKSIATDAAWDRGILITNAVKANAVPVAEFTLSQILFCLKKGWTFTRSIRNTKQFPGKPFDIPGTFGSTVGIVSFSTVGKIVCELLKPFDIKVIGYDPYIKDREAEKLGVELCSLDEVFKKSDVVSLHTPLLDETIGMIGKEHFSQMLPNSSFINTSRGAIVRESEMIEVLQDRSDITAVLDVTFPEPPNQDSPLYYLENMVLTPHLAGSEGKECERMGYYMLEEFKRYLIGVPLQWQVKKEYFNILA</sequence>
<dbReference type="Pfam" id="PF00389">
    <property type="entry name" value="2-Hacid_dh"/>
    <property type="match status" value="1"/>
</dbReference>
<dbReference type="SUPFAM" id="SSF51735">
    <property type="entry name" value="NAD(P)-binding Rossmann-fold domains"/>
    <property type="match status" value="1"/>
</dbReference>
<evidence type="ECO:0000313" key="8">
    <source>
        <dbReference type="Proteomes" id="UP000198565"/>
    </source>
</evidence>
<dbReference type="PANTHER" id="PTHR42789:SF1">
    <property type="entry name" value="D-ISOMER SPECIFIC 2-HYDROXYACID DEHYDROGENASE FAMILY PROTEIN (AFU_ORTHOLOGUE AFUA_6G10090)"/>
    <property type="match status" value="1"/>
</dbReference>
<dbReference type="InterPro" id="IPR006140">
    <property type="entry name" value="D-isomer_DH_NAD-bd"/>
</dbReference>
<evidence type="ECO:0000256" key="4">
    <source>
        <dbReference type="RuleBase" id="RU003719"/>
    </source>
</evidence>
<dbReference type="CDD" id="cd12167">
    <property type="entry name" value="2-Hacid_dh_8"/>
    <property type="match status" value="1"/>
</dbReference>
<proteinExistence type="inferred from homology"/>